<protein>
    <submittedName>
        <fullName evidence="2">Uncharacterized protein</fullName>
    </submittedName>
</protein>
<name>A0ABD3HLK8_9MARC</name>
<feature type="region of interest" description="Disordered" evidence="1">
    <location>
        <begin position="1"/>
        <end position="51"/>
    </location>
</feature>
<dbReference type="Proteomes" id="UP001633002">
    <property type="component" value="Unassembled WGS sequence"/>
</dbReference>
<accession>A0ABD3HLK8</accession>
<dbReference type="EMBL" id="JBJQOH010000003">
    <property type="protein sequence ID" value="KAL3692417.1"/>
    <property type="molecule type" value="Genomic_DNA"/>
</dbReference>
<evidence type="ECO:0000313" key="2">
    <source>
        <dbReference type="EMBL" id="KAL3692417.1"/>
    </source>
</evidence>
<evidence type="ECO:0000313" key="3">
    <source>
        <dbReference type="Proteomes" id="UP001633002"/>
    </source>
</evidence>
<gene>
    <name evidence="2" type="ORF">R1sor_006068</name>
</gene>
<feature type="compositionally biased region" description="Basic and acidic residues" evidence="1">
    <location>
        <begin position="1"/>
        <end position="14"/>
    </location>
</feature>
<feature type="compositionally biased region" description="Acidic residues" evidence="1">
    <location>
        <begin position="200"/>
        <end position="215"/>
    </location>
</feature>
<evidence type="ECO:0000256" key="1">
    <source>
        <dbReference type="SAM" id="MobiDB-lite"/>
    </source>
</evidence>
<feature type="compositionally biased region" description="Polar residues" evidence="1">
    <location>
        <begin position="117"/>
        <end position="130"/>
    </location>
</feature>
<organism evidence="2 3">
    <name type="scientific">Riccia sorocarpa</name>
    <dbReference type="NCBI Taxonomy" id="122646"/>
    <lineage>
        <taxon>Eukaryota</taxon>
        <taxon>Viridiplantae</taxon>
        <taxon>Streptophyta</taxon>
        <taxon>Embryophyta</taxon>
        <taxon>Marchantiophyta</taxon>
        <taxon>Marchantiopsida</taxon>
        <taxon>Marchantiidae</taxon>
        <taxon>Marchantiales</taxon>
        <taxon>Ricciaceae</taxon>
        <taxon>Riccia</taxon>
    </lineage>
</organism>
<proteinExistence type="predicted"/>
<reference evidence="2 3" key="1">
    <citation type="submission" date="2024-09" db="EMBL/GenBank/DDBJ databases">
        <title>Chromosome-scale assembly of Riccia sorocarpa.</title>
        <authorList>
            <person name="Paukszto L."/>
        </authorList>
    </citation>
    <scope>NUCLEOTIDE SEQUENCE [LARGE SCALE GENOMIC DNA]</scope>
    <source>
        <strain evidence="2">LP-2024</strain>
        <tissue evidence="2">Aerial parts of the thallus</tissue>
    </source>
</reference>
<dbReference type="AlphaFoldDB" id="A0ABD3HLK8"/>
<feature type="compositionally biased region" description="Basic and acidic residues" evidence="1">
    <location>
        <begin position="137"/>
        <end position="199"/>
    </location>
</feature>
<comment type="caution">
    <text evidence="2">The sequence shown here is derived from an EMBL/GenBank/DDBJ whole genome shotgun (WGS) entry which is preliminary data.</text>
</comment>
<keyword evidence="3" id="KW-1185">Reference proteome</keyword>
<feature type="region of interest" description="Disordered" evidence="1">
    <location>
        <begin position="79"/>
        <end position="215"/>
    </location>
</feature>
<sequence length="215" mass="24467">MVSEGERIHGERTSARPTETSVPKPRKKNGPVGEEGDAKRRRKPKATVEVDNSTFTELRNLVQEMRPNTLQVRLETVLLAKKKQGEEVTKRKRKKPEAGSTGVGVPTKTLDIRGTSPPHSQEKPTQSNEKTGPGIPREAREPSESSEALKSRLPVTKREKSPAHRDWDKEIIPKREKERENSPRMQRERDKSPKLVPNREEEDEELTKDDTEDSE</sequence>